<dbReference type="EMBL" id="FNSV01000005">
    <property type="protein sequence ID" value="SEB62843.1"/>
    <property type="molecule type" value="Genomic_DNA"/>
</dbReference>
<dbReference type="NCBIfam" id="NF040624">
    <property type="entry name" value="HadA"/>
    <property type="match status" value="1"/>
</dbReference>
<sequence>MRETVTSPTEVAAVMAGLIGRHHRVTGYEAGREKIREYARAVQDSHPAHFREDAAHELGYHGLIAPVTFVSILGSLAVEELFVRVLVGYDLSQMMHTVQQLVLHRPVRVGDRLDCDICLESFRQMGGTAIIATRNLITGQHDDPVATTRTTFVARTGGVADPDLARAVAAVMMHKAPASPAQ</sequence>
<dbReference type="OrthoDB" id="5415111at2"/>
<evidence type="ECO:0000259" key="1">
    <source>
        <dbReference type="Pfam" id="PF13452"/>
    </source>
</evidence>
<accession>A0A1H4KWP4</accession>
<dbReference type="InterPro" id="IPR054849">
    <property type="entry name" value="UPF0336_fam"/>
</dbReference>
<dbReference type="InterPro" id="IPR029069">
    <property type="entry name" value="HotDog_dom_sf"/>
</dbReference>
<feature type="domain" description="FAS1-like dehydratase" evidence="1">
    <location>
        <begin position="18"/>
        <end position="147"/>
    </location>
</feature>
<gene>
    <name evidence="2" type="ORF">SAMN04490239_0949</name>
</gene>
<dbReference type="InterPro" id="IPR039569">
    <property type="entry name" value="FAS1-like_DH_region"/>
</dbReference>
<dbReference type="Gene3D" id="3.10.129.10">
    <property type="entry name" value="Hotdog Thioesterase"/>
    <property type="match status" value="1"/>
</dbReference>
<organism evidence="2 3">
    <name type="scientific">Rhodococcus koreensis</name>
    <dbReference type="NCBI Taxonomy" id="99653"/>
    <lineage>
        <taxon>Bacteria</taxon>
        <taxon>Bacillati</taxon>
        <taxon>Actinomycetota</taxon>
        <taxon>Actinomycetes</taxon>
        <taxon>Mycobacteriales</taxon>
        <taxon>Nocardiaceae</taxon>
        <taxon>Rhodococcus</taxon>
    </lineage>
</organism>
<evidence type="ECO:0000313" key="2">
    <source>
        <dbReference type="EMBL" id="SEB62843.1"/>
    </source>
</evidence>
<proteinExistence type="predicted"/>
<dbReference type="AlphaFoldDB" id="A0A1H4KWP4"/>
<reference evidence="3" key="1">
    <citation type="submission" date="2016-10" db="EMBL/GenBank/DDBJ databases">
        <authorList>
            <person name="Varghese N."/>
            <person name="Submissions S."/>
        </authorList>
    </citation>
    <scope>NUCLEOTIDE SEQUENCE [LARGE SCALE GENOMIC DNA]</scope>
    <source>
        <strain evidence="3">DSM 44498</strain>
    </source>
</reference>
<dbReference type="Proteomes" id="UP000183561">
    <property type="component" value="Unassembled WGS sequence"/>
</dbReference>
<keyword evidence="3" id="KW-1185">Reference proteome</keyword>
<dbReference type="Pfam" id="PF13452">
    <property type="entry name" value="FAS1_DH_region"/>
    <property type="match status" value="1"/>
</dbReference>
<evidence type="ECO:0000313" key="3">
    <source>
        <dbReference type="Proteomes" id="UP000183561"/>
    </source>
</evidence>
<name>A0A1H4KWP4_9NOCA</name>
<dbReference type="CDD" id="cd03441">
    <property type="entry name" value="R_hydratase_like"/>
    <property type="match status" value="1"/>
</dbReference>
<protein>
    <submittedName>
        <fullName evidence="2">Acyl dehydratase</fullName>
    </submittedName>
</protein>
<dbReference type="SUPFAM" id="SSF54637">
    <property type="entry name" value="Thioesterase/thiol ester dehydrase-isomerase"/>
    <property type="match status" value="1"/>
</dbReference>